<dbReference type="PANTHER" id="PTHR44196:SF1">
    <property type="entry name" value="DEHYDROGENASE_REDUCTASE SDR FAMILY MEMBER 7B"/>
    <property type="match status" value="1"/>
</dbReference>
<protein>
    <submittedName>
        <fullName evidence="3">Short-chain dehydrogenase/reductase SDR</fullName>
    </submittedName>
</protein>
<comment type="caution">
    <text evidence="3">The sequence shown here is derived from an EMBL/GenBank/DDBJ whole genome shotgun (WGS) entry which is preliminary data.</text>
</comment>
<sequence>MAISLKPLRNQVIVITGASSGIGLVTARMAAKQGAKLVVAARNEDALRQLVEEIRASGGEAIYVVADVGREEDVNRIADAAIAHFGG</sequence>
<keyword evidence="4" id="KW-1185">Reference proteome</keyword>
<dbReference type="Proteomes" id="UP001050975">
    <property type="component" value="Unassembled WGS sequence"/>
</dbReference>
<dbReference type="EMBL" id="BLAY01000298">
    <property type="protein sequence ID" value="GET44145.1"/>
    <property type="molecule type" value="Genomic_DNA"/>
</dbReference>
<reference evidence="3" key="1">
    <citation type="submission" date="2019-10" db="EMBL/GenBank/DDBJ databases">
        <title>Draft genome sequece of Microseira wollei NIES-4236.</title>
        <authorList>
            <person name="Yamaguchi H."/>
            <person name="Suzuki S."/>
            <person name="Kawachi M."/>
        </authorList>
    </citation>
    <scope>NUCLEOTIDE SEQUENCE</scope>
    <source>
        <strain evidence="3">NIES-4236</strain>
    </source>
</reference>
<dbReference type="InterPro" id="IPR036291">
    <property type="entry name" value="NAD(P)-bd_dom_sf"/>
</dbReference>
<comment type="similarity">
    <text evidence="1">Belongs to the short-chain dehydrogenases/reductases (SDR) family.</text>
</comment>
<dbReference type="RefSeq" id="WP_264197065.1">
    <property type="nucleotide sequence ID" value="NZ_BLAY01000298.1"/>
</dbReference>
<dbReference type="SUPFAM" id="SSF51735">
    <property type="entry name" value="NAD(P)-binding Rossmann-fold domains"/>
    <property type="match status" value="1"/>
</dbReference>
<dbReference type="InterPro" id="IPR002347">
    <property type="entry name" value="SDR_fam"/>
</dbReference>
<evidence type="ECO:0000256" key="1">
    <source>
        <dbReference type="ARBA" id="ARBA00006484"/>
    </source>
</evidence>
<gene>
    <name evidence="3" type="ORF">MiSe_89710</name>
</gene>
<dbReference type="GO" id="GO:0016020">
    <property type="term" value="C:membrane"/>
    <property type="evidence" value="ECO:0007669"/>
    <property type="project" value="TreeGrafter"/>
</dbReference>
<dbReference type="AlphaFoldDB" id="A0AAV3XS44"/>
<accession>A0AAV3XS44</accession>
<dbReference type="PANTHER" id="PTHR44196">
    <property type="entry name" value="DEHYDROGENASE/REDUCTASE SDR FAMILY MEMBER 7B"/>
    <property type="match status" value="1"/>
</dbReference>
<evidence type="ECO:0000256" key="2">
    <source>
        <dbReference type="ARBA" id="ARBA00023002"/>
    </source>
</evidence>
<evidence type="ECO:0000313" key="3">
    <source>
        <dbReference type="EMBL" id="GET44145.1"/>
    </source>
</evidence>
<dbReference type="Pfam" id="PF00106">
    <property type="entry name" value="adh_short"/>
    <property type="match status" value="1"/>
</dbReference>
<keyword evidence="2" id="KW-0560">Oxidoreductase</keyword>
<name>A0AAV3XS44_9CYAN</name>
<organism evidence="3 4">
    <name type="scientific">Microseira wollei NIES-4236</name>
    <dbReference type="NCBI Taxonomy" id="2530354"/>
    <lineage>
        <taxon>Bacteria</taxon>
        <taxon>Bacillati</taxon>
        <taxon>Cyanobacteriota</taxon>
        <taxon>Cyanophyceae</taxon>
        <taxon>Oscillatoriophycideae</taxon>
        <taxon>Aerosakkonematales</taxon>
        <taxon>Aerosakkonemataceae</taxon>
        <taxon>Microseira</taxon>
    </lineage>
</organism>
<evidence type="ECO:0000313" key="4">
    <source>
        <dbReference type="Proteomes" id="UP001050975"/>
    </source>
</evidence>
<dbReference type="GO" id="GO:0016491">
    <property type="term" value="F:oxidoreductase activity"/>
    <property type="evidence" value="ECO:0007669"/>
    <property type="project" value="UniProtKB-KW"/>
</dbReference>
<proteinExistence type="inferred from homology"/>
<dbReference type="Gene3D" id="3.40.50.720">
    <property type="entry name" value="NAD(P)-binding Rossmann-like Domain"/>
    <property type="match status" value="1"/>
</dbReference>